<dbReference type="InterPro" id="IPR003439">
    <property type="entry name" value="ABC_transporter-like_ATP-bd"/>
</dbReference>
<dbReference type="Pfam" id="PF03412">
    <property type="entry name" value="Peptidase_C39"/>
    <property type="match status" value="1"/>
</dbReference>
<dbReference type="GO" id="GO:0008233">
    <property type="term" value="F:peptidase activity"/>
    <property type="evidence" value="ECO:0007669"/>
    <property type="project" value="InterPro"/>
</dbReference>
<evidence type="ECO:0000256" key="11">
    <source>
        <dbReference type="SAM" id="Phobius"/>
    </source>
</evidence>
<feature type="domain" description="ABC transmembrane type-1" evidence="13">
    <location>
        <begin position="150"/>
        <end position="429"/>
    </location>
</feature>
<dbReference type="OrthoDB" id="9782586at2"/>
<dbReference type="SUPFAM" id="SSF52540">
    <property type="entry name" value="P-loop containing nucleoside triphosphate hydrolases"/>
    <property type="match status" value="1"/>
</dbReference>
<feature type="transmembrane region" description="Helical" evidence="11">
    <location>
        <begin position="376"/>
        <end position="394"/>
    </location>
</feature>
<keyword evidence="10 11" id="KW-0472">Membrane</keyword>
<evidence type="ECO:0000259" key="12">
    <source>
        <dbReference type="PROSITE" id="PS50893"/>
    </source>
</evidence>
<dbReference type="InterPro" id="IPR027417">
    <property type="entry name" value="P-loop_NTPase"/>
</dbReference>
<reference evidence="15 16" key="1">
    <citation type="submission" date="2013-05" db="EMBL/GenBank/DDBJ databases">
        <title>Complete genome sequence of the lipase-producing bacterium Photobacterium gaetbulicola Gung47.</title>
        <authorList>
            <person name="Kim Y.-O."/>
        </authorList>
    </citation>
    <scope>NUCLEOTIDE SEQUENCE [LARGE SCALE GENOMIC DNA]</scope>
    <source>
        <strain evidence="15 16">Gung47</strain>
    </source>
</reference>
<dbReference type="GO" id="GO:0030256">
    <property type="term" value="C:type I protein secretion system complex"/>
    <property type="evidence" value="ECO:0007669"/>
    <property type="project" value="InterPro"/>
</dbReference>
<dbReference type="EMBL" id="CP005973">
    <property type="protein sequence ID" value="AJR06629.1"/>
    <property type="molecule type" value="Genomic_DNA"/>
</dbReference>
<evidence type="ECO:0000256" key="10">
    <source>
        <dbReference type="ARBA" id="ARBA00023136"/>
    </source>
</evidence>
<dbReference type="Gene3D" id="1.20.1560.10">
    <property type="entry name" value="ABC transporter type 1, transmembrane domain"/>
    <property type="match status" value="1"/>
</dbReference>
<feature type="transmembrane region" description="Helical" evidence="11">
    <location>
        <begin position="150"/>
        <end position="172"/>
    </location>
</feature>
<dbReference type="Gene3D" id="3.90.70.10">
    <property type="entry name" value="Cysteine proteinases"/>
    <property type="match status" value="1"/>
</dbReference>
<dbReference type="AlphaFoldDB" id="A0A0C5WNI5"/>
<keyword evidence="4" id="KW-1003">Cell membrane</keyword>
<dbReference type="FunFam" id="3.40.50.300:FF:000299">
    <property type="entry name" value="ABC transporter ATP-binding protein/permease"/>
    <property type="match status" value="1"/>
</dbReference>
<protein>
    <submittedName>
        <fullName evidence="15">Putative bacteriocin/lantibiotic ABC transporter</fullName>
    </submittedName>
</protein>
<dbReference type="GO" id="GO:0030253">
    <property type="term" value="P:protein secretion by the type I secretion system"/>
    <property type="evidence" value="ECO:0007669"/>
    <property type="project" value="InterPro"/>
</dbReference>
<dbReference type="PROSITE" id="PS50929">
    <property type="entry name" value="ABC_TM1F"/>
    <property type="match status" value="1"/>
</dbReference>
<dbReference type="InterPro" id="IPR036640">
    <property type="entry name" value="ABC1_TM_sf"/>
</dbReference>
<feature type="domain" description="ABC transporter" evidence="12">
    <location>
        <begin position="463"/>
        <end position="698"/>
    </location>
</feature>
<keyword evidence="3" id="KW-0813">Transport</keyword>
<keyword evidence="8" id="KW-0067">ATP-binding</keyword>
<feature type="transmembrane region" description="Helical" evidence="11">
    <location>
        <begin position="263"/>
        <end position="282"/>
    </location>
</feature>
<dbReference type="HOGENOM" id="CLU_000604_84_3_6"/>
<dbReference type="InterPro" id="IPR003593">
    <property type="entry name" value="AAA+_ATPase"/>
</dbReference>
<dbReference type="InterPro" id="IPR011527">
    <property type="entry name" value="ABC1_TM_dom"/>
</dbReference>
<evidence type="ECO:0000259" key="13">
    <source>
        <dbReference type="PROSITE" id="PS50929"/>
    </source>
</evidence>
<dbReference type="PROSITE" id="PS50893">
    <property type="entry name" value="ABC_TRANSPORTER_2"/>
    <property type="match status" value="1"/>
</dbReference>
<evidence type="ECO:0000256" key="3">
    <source>
        <dbReference type="ARBA" id="ARBA00022448"/>
    </source>
</evidence>
<dbReference type="PANTHER" id="PTHR43394">
    <property type="entry name" value="ATP-DEPENDENT PERMEASE MDL1, MITOCHONDRIAL"/>
    <property type="match status" value="1"/>
</dbReference>
<dbReference type="PROSITE" id="PS00211">
    <property type="entry name" value="ABC_TRANSPORTER_1"/>
    <property type="match status" value="1"/>
</dbReference>
<keyword evidence="9 11" id="KW-1133">Transmembrane helix</keyword>
<evidence type="ECO:0000256" key="6">
    <source>
        <dbReference type="ARBA" id="ARBA00022741"/>
    </source>
</evidence>
<dbReference type="Proteomes" id="UP000032303">
    <property type="component" value="Chromosome 1"/>
</dbReference>
<dbReference type="InterPro" id="IPR039421">
    <property type="entry name" value="Type_1_exporter"/>
</dbReference>
<dbReference type="Pfam" id="PF00664">
    <property type="entry name" value="ABC_membrane"/>
    <property type="match status" value="1"/>
</dbReference>
<dbReference type="Pfam" id="PF00005">
    <property type="entry name" value="ABC_tran"/>
    <property type="match status" value="1"/>
</dbReference>
<dbReference type="Gene3D" id="3.40.50.300">
    <property type="entry name" value="P-loop containing nucleotide triphosphate hydrolases"/>
    <property type="match status" value="1"/>
</dbReference>
<feature type="transmembrane region" description="Helical" evidence="11">
    <location>
        <begin position="288"/>
        <end position="309"/>
    </location>
</feature>
<dbReference type="GO" id="GO:0005524">
    <property type="term" value="F:ATP binding"/>
    <property type="evidence" value="ECO:0007669"/>
    <property type="project" value="UniProtKB-KW"/>
</dbReference>
<dbReference type="STRING" id="658445.H744_1c1611"/>
<evidence type="ECO:0000313" key="16">
    <source>
        <dbReference type="Proteomes" id="UP000032303"/>
    </source>
</evidence>
<accession>A0A0C5WNI5</accession>
<keyword evidence="7" id="KW-0378">Hydrolase</keyword>
<dbReference type="InterPro" id="IPR010132">
    <property type="entry name" value="ATPase_T1SS_HlyB"/>
</dbReference>
<proteinExistence type="inferred from homology"/>
<comment type="subcellular location">
    <subcellularLocation>
        <location evidence="1">Cell membrane</location>
        <topology evidence="1">Multi-pass membrane protein</topology>
    </subcellularLocation>
</comment>
<dbReference type="KEGG" id="pgb:H744_1c1611"/>
<evidence type="ECO:0000256" key="8">
    <source>
        <dbReference type="ARBA" id="ARBA00022840"/>
    </source>
</evidence>
<dbReference type="PROSITE" id="PS50990">
    <property type="entry name" value="PEPTIDASE_C39"/>
    <property type="match status" value="1"/>
</dbReference>
<keyword evidence="16" id="KW-1185">Reference proteome</keyword>
<evidence type="ECO:0000256" key="5">
    <source>
        <dbReference type="ARBA" id="ARBA00022692"/>
    </source>
</evidence>
<dbReference type="GO" id="GO:0016887">
    <property type="term" value="F:ATP hydrolysis activity"/>
    <property type="evidence" value="ECO:0007669"/>
    <property type="project" value="InterPro"/>
</dbReference>
<dbReference type="SUPFAM" id="SSF90123">
    <property type="entry name" value="ABC transporter transmembrane region"/>
    <property type="match status" value="1"/>
</dbReference>
<evidence type="ECO:0000256" key="9">
    <source>
        <dbReference type="ARBA" id="ARBA00022989"/>
    </source>
</evidence>
<dbReference type="GO" id="GO:0015421">
    <property type="term" value="F:ABC-type oligopeptide transporter activity"/>
    <property type="evidence" value="ECO:0007669"/>
    <property type="project" value="TreeGrafter"/>
</dbReference>
<dbReference type="InterPro" id="IPR005074">
    <property type="entry name" value="Peptidase_C39"/>
</dbReference>
<comment type="similarity">
    <text evidence="2">Belongs to the ABC transporter superfamily. Protein-1 exporter (TC 3.A.1.109) family.</text>
</comment>
<feature type="transmembrane region" description="Helical" evidence="11">
    <location>
        <begin position="184"/>
        <end position="204"/>
    </location>
</feature>
<evidence type="ECO:0000256" key="2">
    <source>
        <dbReference type="ARBA" id="ARBA00006025"/>
    </source>
</evidence>
<organism evidence="15 16">
    <name type="scientific">Photobacterium gaetbulicola Gung47</name>
    <dbReference type="NCBI Taxonomy" id="658445"/>
    <lineage>
        <taxon>Bacteria</taxon>
        <taxon>Pseudomonadati</taxon>
        <taxon>Pseudomonadota</taxon>
        <taxon>Gammaproteobacteria</taxon>
        <taxon>Vibrionales</taxon>
        <taxon>Vibrionaceae</taxon>
        <taxon>Photobacterium</taxon>
    </lineage>
</organism>
<evidence type="ECO:0000259" key="14">
    <source>
        <dbReference type="PROSITE" id="PS50990"/>
    </source>
</evidence>
<dbReference type="GO" id="GO:0006508">
    <property type="term" value="P:proteolysis"/>
    <property type="evidence" value="ECO:0007669"/>
    <property type="project" value="InterPro"/>
</dbReference>
<evidence type="ECO:0000256" key="7">
    <source>
        <dbReference type="ARBA" id="ARBA00022801"/>
    </source>
</evidence>
<evidence type="ECO:0000313" key="15">
    <source>
        <dbReference type="EMBL" id="AJR06629.1"/>
    </source>
</evidence>
<dbReference type="CDD" id="cd18588">
    <property type="entry name" value="ABC_6TM_CyaB_HlyB_like"/>
    <property type="match status" value="1"/>
</dbReference>
<gene>
    <name evidence="15" type="ORF">H744_1c1611</name>
</gene>
<dbReference type="GO" id="GO:0005886">
    <property type="term" value="C:plasma membrane"/>
    <property type="evidence" value="ECO:0007669"/>
    <property type="project" value="UniProtKB-SubCell"/>
</dbReference>
<evidence type="ECO:0000256" key="1">
    <source>
        <dbReference type="ARBA" id="ARBA00004651"/>
    </source>
</evidence>
<dbReference type="InterPro" id="IPR017871">
    <property type="entry name" value="ABC_transporter-like_CS"/>
</dbReference>
<dbReference type="SMART" id="SM00382">
    <property type="entry name" value="AAA"/>
    <property type="match status" value="1"/>
</dbReference>
<dbReference type="PATRIC" id="fig|658445.3.peg.1741"/>
<feature type="domain" description="Peptidase C39" evidence="14">
    <location>
        <begin position="11"/>
        <end position="121"/>
    </location>
</feature>
<dbReference type="PANTHER" id="PTHR43394:SF1">
    <property type="entry name" value="ATP-BINDING CASSETTE SUB-FAMILY B MEMBER 10, MITOCHONDRIAL"/>
    <property type="match status" value="1"/>
</dbReference>
<name>A0A0C5WNI5_9GAMM</name>
<dbReference type="NCBIfam" id="TIGR01846">
    <property type="entry name" value="type_I_sec_HlyB"/>
    <property type="match status" value="1"/>
</dbReference>
<sequence>MKTLNFMTAPQALNKIYRYHDIITSEHNLIKNYSEGADFFDIDSIQRSAKKLGILAKYQKTTLLEIGQLCSPFMISIKNGQWAIVEQVRTDQVTLILDGGDMGSVDTSDFSLFWDGGVVTFEPAVESEKGFGFKWLISAFLRHRAVIFQLLLASLFLQCFALVTPFFFQVVVDKILVHHNIDTLILLTVGMVVVSFCDVSLALLRDYIFYHTITRIDASLGSKVFSKLMALPFSYFSKNSVGQILSRVRELENISQFLNDSTVTMIIDLAFTLVLLSVMYLYSPVLTMVVIASVVLYVVLLSFNVPAFFKNLDQQFGLGARNNSFLVENVSGIETLKSLGIEGNMSRQWDTILAEFVQVVFKGKMIQARGIQGVELISKLTTVFVLYIGANLVMSGGMTIGQLIAFSMLTTNIMMPVIRLAHLWQSLQKARVAVVRLAEILNADEESQPKQHLITPKKLEGKIELEDVSFSYLQEGPSTLDQVSITINEGEVVGVVGRSGSGKSTLVRMLNKLYQPDSGHIFYDGQDIRHLDGVWLRQQIGVVLQDNVLFATTVKNNIAMGDPSLSLEQVIEAAKLVGAHDFIMQMPHGYDTVLEERGGNLSGGQRQRIAIARALVTDPGVLILDEATSALDYQSEHIIQERMKEICSGRTVIIIAHRLSTVRDADRIITMDQGRIVEQGSHQELCRSGGTYAQLYKQQAGGELCLVDG</sequence>
<keyword evidence="6" id="KW-0547">Nucleotide-binding</keyword>
<evidence type="ECO:0000256" key="4">
    <source>
        <dbReference type="ARBA" id="ARBA00022475"/>
    </source>
</evidence>
<keyword evidence="5 11" id="KW-0812">Transmembrane</keyword>